<evidence type="ECO:0008006" key="11">
    <source>
        <dbReference type="Google" id="ProtNLM"/>
    </source>
</evidence>
<feature type="transmembrane region" description="Helical" evidence="6">
    <location>
        <begin position="442"/>
        <end position="464"/>
    </location>
</feature>
<accession>A0AAD8Z4B7</accession>
<dbReference type="Gene3D" id="2.60.40.10">
    <property type="entry name" value="Immunoglobulins"/>
    <property type="match status" value="3"/>
</dbReference>
<evidence type="ECO:0000256" key="6">
    <source>
        <dbReference type="SAM" id="Phobius"/>
    </source>
</evidence>
<keyword evidence="6" id="KW-1133">Transmembrane helix</keyword>
<evidence type="ECO:0000259" key="7">
    <source>
        <dbReference type="PROSITE" id="PS50225"/>
    </source>
</evidence>
<dbReference type="PROSITE" id="PS50294">
    <property type="entry name" value="WD_REPEATS_REGION"/>
    <property type="match status" value="1"/>
</dbReference>
<dbReference type="Pfam" id="PF00400">
    <property type="entry name" value="WD40"/>
    <property type="match status" value="3"/>
</dbReference>
<comment type="caution">
    <text evidence="9">The sequence shown here is derived from an EMBL/GenBank/DDBJ whole genome shotgun (WGS) entry which is preliminary data.</text>
</comment>
<dbReference type="SUPFAM" id="SSF50978">
    <property type="entry name" value="WD40 repeat-like"/>
    <property type="match status" value="1"/>
</dbReference>
<organism evidence="9 10">
    <name type="scientific">Electrophorus voltai</name>
    <dbReference type="NCBI Taxonomy" id="2609070"/>
    <lineage>
        <taxon>Eukaryota</taxon>
        <taxon>Metazoa</taxon>
        <taxon>Chordata</taxon>
        <taxon>Craniata</taxon>
        <taxon>Vertebrata</taxon>
        <taxon>Euteleostomi</taxon>
        <taxon>Actinopterygii</taxon>
        <taxon>Neopterygii</taxon>
        <taxon>Teleostei</taxon>
        <taxon>Ostariophysi</taxon>
        <taxon>Gymnotiformes</taxon>
        <taxon>Gymnotoidei</taxon>
        <taxon>Gymnotidae</taxon>
        <taxon>Electrophorus</taxon>
    </lineage>
</organism>
<keyword evidence="2 5" id="KW-0853">WD repeat</keyword>
<feature type="domain" description="Ig-like" evidence="8">
    <location>
        <begin position="344"/>
        <end position="432"/>
    </location>
</feature>
<dbReference type="Pfam" id="PF07525">
    <property type="entry name" value="SOCS_box"/>
    <property type="match status" value="1"/>
</dbReference>
<dbReference type="GO" id="GO:0000209">
    <property type="term" value="P:protein polyubiquitination"/>
    <property type="evidence" value="ECO:0007669"/>
    <property type="project" value="TreeGrafter"/>
</dbReference>
<dbReference type="SMART" id="SM00253">
    <property type="entry name" value="SOCS"/>
    <property type="match status" value="1"/>
</dbReference>
<dbReference type="EMBL" id="JAROKS010000019">
    <property type="protein sequence ID" value="KAK1792261.1"/>
    <property type="molecule type" value="Genomic_DNA"/>
</dbReference>
<dbReference type="Pfam" id="PF13927">
    <property type="entry name" value="Ig_3"/>
    <property type="match status" value="1"/>
</dbReference>
<feature type="domain" description="Ig-like" evidence="8">
    <location>
        <begin position="155"/>
        <end position="243"/>
    </location>
</feature>
<evidence type="ECO:0000313" key="9">
    <source>
        <dbReference type="EMBL" id="KAK1792261.1"/>
    </source>
</evidence>
<dbReference type="InterPro" id="IPR051983">
    <property type="entry name" value="WSB_SOCS-box_domain"/>
</dbReference>
<proteinExistence type="predicted"/>
<evidence type="ECO:0000256" key="5">
    <source>
        <dbReference type="PROSITE-ProRule" id="PRU00221"/>
    </source>
</evidence>
<dbReference type="PROSITE" id="PS50225">
    <property type="entry name" value="SOCS"/>
    <property type="match status" value="1"/>
</dbReference>
<dbReference type="InterPro" id="IPR003599">
    <property type="entry name" value="Ig_sub"/>
</dbReference>
<keyword evidence="4" id="KW-0833">Ubl conjugation pathway</keyword>
<sequence>MGEVSIRKCCRYTVATPGMFFTLPTRSGSSQALTSPLILSLSFSGPADEQTQRVRTGQVGRSVLLPCLEGPVLTPPLVTIWRKYGMIVVTHNHSQPVSTGHFSVLNDGSLKINGLMTIDQGVYRCETQPDSGPAYGSILLQIAGGLDAVEMDIKPAKSLPNGTLFIHKGANVSFNCSSKSYPSQSLTWTFEDLINKDDRIAFGNGSSLHFMISNLQPSQQGNYTCRAQNSLSNSTAMKRQELLVYYSPETHPDCSWALISQPNLVHFNCSWYGGYPAPKLQVFLGHRTDGMRTITSLEDTENLEVTLNRTMLYEGQKIKCVAQHIVQRSSEEKSCSFTLTAPYPEGDPLVAALEGSNITLKCSEASSLPPAVTVWQRGEIHESIVPSSKYILAGRGPLYTLTIVNVTKEDEGLYFCWSENALTAKELEVFLTVRSSADNSGAVVGVFISVLIVVAGITLGLLAYSHRDRICLGEPLVRLEEDRTDVMSLVESDEEEVFNETIPRLPPLSNGQVPIPATTLVEIHQIQSSDHEDNMNDTDQADEYQIPPDCADSNDSEEKTLNCEHTVWGMAFGPRLSNRATAVGEIGKGLHLVTGLHTGVIKVWAVSTGQLLLSLTGHKSVVRDLVFAPNGTLTLVSASRDKTLRIWDLSKKGAPCRVLTGPNYWVFKCSVSPDSSMIASVCNLDSKAYLWSLRSHTLIRILKYDHERTMISCDFSMDGALLAIGSFHTKTGWWLDLWDPYTADHLTKIEDCDTCIYKNDNLLTALSFSPVAPQLAFKDYSTISVLYFLPLCNRALQIWDMEQDKLVLESDHNRVSGICCAFHPLGSIIATGCRDGHVKFWRVPRLVPSLRHLCRTALRHSVSTFQVRALPLPKKLLDFLTYRTIPKRKILRCTEHHR</sequence>
<dbReference type="SMART" id="SM00408">
    <property type="entry name" value="IGc2"/>
    <property type="match status" value="3"/>
</dbReference>
<dbReference type="InterPro" id="IPR013783">
    <property type="entry name" value="Ig-like_fold"/>
</dbReference>
<dbReference type="SMART" id="SM00969">
    <property type="entry name" value="SOCS_box"/>
    <property type="match status" value="1"/>
</dbReference>
<dbReference type="InterPro" id="IPR036179">
    <property type="entry name" value="Ig-like_dom_sf"/>
</dbReference>
<dbReference type="PANTHER" id="PTHR15622">
    <property type="entry name" value="WD40 REPEAT PROTEIN"/>
    <property type="match status" value="1"/>
</dbReference>
<dbReference type="Pfam" id="PF07679">
    <property type="entry name" value="I-set"/>
    <property type="match status" value="1"/>
</dbReference>
<dbReference type="InterPro" id="IPR036036">
    <property type="entry name" value="SOCS_box-like_dom_sf"/>
</dbReference>
<dbReference type="SMART" id="SM00409">
    <property type="entry name" value="IG"/>
    <property type="match status" value="3"/>
</dbReference>
<dbReference type="PROSITE" id="PS50082">
    <property type="entry name" value="WD_REPEATS_2"/>
    <property type="match status" value="1"/>
</dbReference>
<dbReference type="PROSITE" id="PS50835">
    <property type="entry name" value="IG_LIKE"/>
    <property type="match status" value="3"/>
</dbReference>
<gene>
    <name evidence="9" type="ORF">P4O66_012218</name>
</gene>
<name>A0AAD8Z4B7_9TELE</name>
<evidence type="ECO:0000256" key="2">
    <source>
        <dbReference type="ARBA" id="ARBA00022574"/>
    </source>
</evidence>
<protein>
    <recommendedName>
        <fullName evidence="11">WD repeat and SOCS box containing 2</fullName>
    </recommendedName>
</protein>
<evidence type="ECO:0000256" key="1">
    <source>
        <dbReference type="ARBA" id="ARBA00004906"/>
    </source>
</evidence>
<evidence type="ECO:0000256" key="4">
    <source>
        <dbReference type="ARBA" id="ARBA00022786"/>
    </source>
</evidence>
<dbReference type="CDD" id="cd00096">
    <property type="entry name" value="Ig"/>
    <property type="match status" value="1"/>
</dbReference>
<keyword evidence="6" id="KW-0472">Membrane</keyword>
<feature type="domain" description="SOCS box" evidence="7">
    <location>
        <begin position="847"/>
        <end position="886"/>
    </location>
</feature>
<dbReference type="SMART" id="SM00320">
    <property type="entry name" value="WD40"/>
    <property type="match status" value="5"/>
</dbReference>
<dbReference type="SUPFAM" id="SSF48726">
    <property type="entry name" value="Immunoglobulin"/>
    <property type="match status" value="3"/>
</dbReference>
<dbReference type="InterPro" id="IPR001496">
    <property type="entry name" value="SOCS_box"/>
</dbReference>
<dbReference type="InterPro" id="IPR015943">
    <property type="entry name" value="WD40/YVTN_repeat-like_dom_sf"/>
</dbReference>
<dbReference type="PANTHER" id="PTHR15622:SF1">
    <property type="entry name" value="WD REPEAT AND SOCS BOX-CONTAINING PROTEIN 2"/>
    <property type="match status" value="1"/>
</dbReference>
<keyword evidence="3" id="KW-0677">Repeat</keyword>
<dbReference type="GO" id="GO:0035556">
    <property type="term" value="P:intracellular signal transduction"/>
    <property type="evidence" value="ECO:0007669"/>
    <property type="project" value="InterPro"/>
</dbReference>
<dbReference type="InterPro" id="IPR036322">
    <property type="entry name" value="WD40_repeat_dom_sf"/>
</dbReference>
<keyword evidence="10" id="KW-1185">Reference proteome</keyword>
<reference evidence="9" key="1">
    <citation type="submission" date="2023-03" db="EMBL/GenBank/DDBJ databases">
        <title>Electrophorus voltai genome.</title>
        <authorList>
            <person name="Bian C."/>
        </authorList>
    </citation>
    <scope>NUCLEOTIDE SEQUENCE</scope>
    <source>
        <strain evidence="9">CB-2022</strain>
        <tissue evidence="9">Muscle</tissue>
    </source>
</reference>
<evidence type="ECO:0000256" key="3">
    <source>
        <dbReference type="ARBA" id="ARBA00022737"/>
    </source>
</evidence>
<evidence type="ECO:0000259" key="8">
    <source>
        <dbReference type="PROSITE" id="PS50835"/>
    </source>
</evidence>
<dbReference type="AlphaFoldDB" id="A0AAD8Z4B7"/>
<feature type="repeat" description="WD" evidence="5">
    <location>
        <begin position="615"/>
        <end position="650"/>
    </location>
</feature>
<evidence type="ECO:0000313" key="10">
    <source>
        <dbReference type="Proteomes" id="UP001239994"/>
    </source>
</evidence>
<comment type="pathway">
    <text evidence="1">Protein modification; protein ubiquitination.</text>
</comment>
<dbReference type="Gene3D" id="2.130.10.10">
    <property type="entry name" value="YVTN repeat-like/Quinoprotein amine dehydrogenase"/>
    <property type="match status" value="2"/>
</dbReference>
<dbReference type="Gene3D" id="1.10.750.20">
    <property type="entry name" value="SOCS box"/>
    <property type="match status" value="1"/>
</dbReference>
<dbReference type="PROSITE" id="PS00678">
    <property type="entry name" value="WD_REPEATS_1"/>
    <property type="match status" value="1"/>
</dbReference>
<dbReference type="InterPro" id="IPR013098">
    <property type="entry name" value="Ig_I-set"/>
</dbReference>
<dbReference type="InterPro" id="IPR007110">
    <property type="entry name" value="Ig-like_dom"/>
</dbReference>
<feature type="domain" description="Ig-like" evidence="8">
    <location>
        <begin position="36"/>
        <end position="128"/>
    </location>
</feature>
<dbReference type="InterPro" id="IPR003598">
    <property type="entry name" value="Ig_sub2"/>
</dbReference>
<dbReference type="Proteomes" id="UP001239994">
    <property type="component" value="Unassembled WGS sequence"/>
</dbReference>
<dbReference type="InterPro" id="IPR001680">
    <property type="entry name" value="WD40_rpt"/>
</dbReference>
<dbReference type="SUPFAM" id="SSF158235">
    <property type="entry name" value="SOCS box-like"/>
    <property type="match status" value="1"/>
</dbReference>
<dbReference type="InterPro" id="IPR019775">
    <property type="entry name" value="WD40_repeat_CS"/>
</dbReference>
<keyword evidence="6" id="KW-0812">Transmembrane</keyword>